<evidence type="ECO:0000256" key="9">
    <source>
        <dbReference type="PIRSR" id="PIRSR000077-4"/>
    </source>
</evidence>
<keyword evidence="2" id="KW-0813">Transport</keyword>
<feature type="active site" description="Nucleophile" evidence="8">
    <location>
        <position position="31"/>
    </location>
</feature>
<feature type="active site" description="Nucleophile" evidence="8">
    <location>
        <position position="34"/>
    </location>
</feature>
<dbReference type="CDD" id="cd02947">
    <property type="entry name" value="TRX_family"/>
    <property type="match status" value="1"/>
</dbReference>
<feature type="site" description="Contributes to redox potential value" evidence="8">
    <location>
        <position position="32"/>
    </location>
</feature>
<dbReference type="SUPFAM" id="SSF52833">
    <property type="entry name" value="Thioredoxin-like"/>
    <property type="match status" value="1"/>
</dbReference>
<evidence type="ECO:0000256" key="4">
    <source>
        <dbReference type="ARBA" id="ARBA00023157"/>
    </source>
</evidence>
<comment type="similarity">
    <text evidence="1 7">Belongs to the thioredoxin family.</text>
</comment>
<dbReference type="NCBIfam" id="TIGR01068">
    <property type="entry name" value="thioredoxin"/>
    <property type="match status" value="1"/>
</dbReference>
<dbReference type="EMBL" id="DRMJ01000396">
    <property type="protein sequence ID" value="HHL43468.1"/>
    <property type="molecule type" value="Genomic_DNA"/>
</dbReference>
<proteinExistence type="inferred from homology"/>
<dbReference type="Gene3D" id="3.40.30.10">
    <property type="entry name" value="Glutaredoxin"/>
    <property type="match status" value="1"/>
</dbReference>
<dbReference type="PROSITE" id="PS51352">
    <property type="entry name" value="THIOREDOXIN_2"/>
    <property type="match status" value="1"/>
</dbReference>
<dbReference type="PRINTS" id="PR00421">
    <property type="entry name" value="THIOREDOXIN"/>
</dbReference>
<evidence type="ECO:0000313" key="11">
    <source>
        <dbReference type="EMBL" id="HHL43468.1"/>
    </source>
</evidence>
<dbReference type="Pfam" id="PF00085">
    <property type="entry name" value="Thioredoxin"/>
    <property type="match status" value="1"/>
</dbReference>
<dbReference type="GO" id="GO:0005737">
    <property type="term" value="C:cytoplasm"/>
    <property type="evidence" value="ECO:0007669"/>
    <property type="project" value="TreeGrafter"/>
</dbReference>
<dbReference type="PIRSF" id="PIRSF000077">
    <property type="entry name" value="Thioredoxin"/>
    <property type="match status" value="1"/>
</dbReference>
<keyword evidence="4 9" id="KW-1015">Disulfide bond</keyword>
<reference evidence="11" key="1">
    <citation type="journal article" date="2020" name="mSystems">
        <title>Genome- and Community-Level Interaction Insights into Carbon Utilization and Element Cycling Functions of Hydrothermarchaeota in Hydrothermal Sediment.</title>
        <authorList>
            <person name="Zhou Z."/>
            <person name="Liu Y."/>
            <person name="Xu W."/>
            <person name="Pan J."/>
            <person name="Luo Z.H."/>
            <person name="Li M."/>
        </authorList>
    </citation>
    <scope>NUCLEOTIDE SEQUENCE [LARGE SCALE GENOMIC DNA]</scope>
    <source>
        <strain evidence="11">HyVt-485</strain>
    </source>
</reference>
<evidence type="ECO:0000259" key="10">
    <source>
        <dbReference type="PROSITE" id="PS51352"/>
    </source>
</evidence>
<accession>A0A7C5M0V3</accession>
<dbReference type="InterPro" id="IPR013766">
    <property type="entry name" value="Thioredoxin_domain"/>
</dbReference>
<feature type="disulfide bond" description="Redox-active" evidence="9">
    <location>
        <begin position="31"/>
        <end position="34"/>
    </location>
</feature>
<evidence type="ECO:0000256" key="3">
    <source>
        <dbReference type="ARBA" id="ARBA00022982"/>
    </source>
</evidence>
<dbReference type="PROSITE" id="PS00194">
    <property type="entry name" value="THIOREDOXIN_1"/>
    <property type="match status" value="1"/>
</dbReference>
<keyword evidence="5 9" id="KW-0676">Redox-active center</keyword>
<evidence type="ECO:0000256" key="1">
    <source>
        <dbReference type="ARBA" id="ARBA00008987"/>
    </source>
</evidence>
<evidence type="ECO:0000256" key="8">
    <source>
        <dbReference type="PIRSR" id="PIRSR000077-1"/>
    </source>
</evidence>
<evidence type="ECO:0000256" key="2">
    <source>
        <dbReference type="ARBA" id="ARBA00022448"/>
    </source>
</evidence>
<evidence type="ECO:0000256" key="5">
    <source>
        <dbReference type="ARBA" id="ARBA00023284"/>
    </source>
</evidence>
<feature type="domain" description="Thioredoxin" evidence="10">
    <location>
        <begin position="1"/>
        <end position="106"/>
    </location>
</feature>
<sequence length="106" mass="11719">MPTITVTDENFKSEVLEADVPVLLDFWAEWCGPCKQMGPGLEQLSEEMAGKAKIAKMNIEDSPDTPLDYHVRGVPTLMVFKNGEQVATRTGGMTASKLAEWLSEFI</sequence>
<dbReference type="PANTHER" id="PTHR45663">
    <property type="entry name" value="GEO12009P1"/>
    <property type="match status" value="1"/>
</dbReference>
<evidence type="ECO:0000256" key="6">
    <source>
        <dbReference type="NCBIfam" id="TIGR01068"/>
    </source>
</evidence>
<organism evidence="11">
    <name type="scientific">Hellea balneolensis</name>
    <dbReference type="NCBI Taxonomy" id="287478"/>
    <lineage>
        <taxon>Bacteria</taxon>
        <taxon>Pseudomonadati</taxon>
        <taxon>Pseudomonadota</taxon>
        <taxon>Alphaproteobacteria</taxon>
        <taxon>Maricaulales</taxon>
        <taxon>Robiginitomaculaceae</taxon>
        <taxon>Hellea</taxon>
    </lineage>
</organism>
<dbReference type="AlphaFoldDB" id="A0A7C5M0V3"/>
<gene>
    <name evidence="11" type="primary">trxA</name>
    <name evidence="11" type="ORF">ENJ42_07620</name>
</gene>
<name>A0A7C5M0V3_9PROT</name>
<feature type="site" description="Contributes to redox potential value" evidence="8">
    <location>
        <position position="33"/>
    </location>
</feature>
<protein>
    <recommendedName>
        <fullName evidence="6 7">Thioredoxin</fullName>
    </recommendedName>
</protein>
<evidence type="ECO:0000256" key="7">
    <source>
        <dbReference type="PIRNR" id="PIRNR000077"/>
    </source>
</evidence>
<comment type="caution">
    <text evidence="11">The sequence shown here is derived from an EMBL/GenBank/DDBJ whole genome shotgun (WGS) entry which is preliminary data.</text>
</comment>
<dbReference type="GO" id="GO:0015035">
    <property type="term" value="F:protein-disulfide reductase activity"/>
    <property type="evidence" value="ECO:0007669"/>
    <property type="project" value="UniProtKB-UniRule"/>
</dbReference>
<dbReference type="InterPro" id="IPR017937">
    <property type="entry name" value="Thioredoxin_CS"/>
</dbReference>
<dbReference type="InterPro" id="IPR005746">
    <property type="entry name" value="Thioredoxin"/>
</dbReference>
<dbReference type="Proteomes" id="UP000885830">
    <property type="component" value="Unassembled WGS sequence"/>
</dbReference>
<feature type="site" description="Deprotonates C-terminal active site Cys" evidence="8">
    <location>
        <position position="25"/>
    </location>
</feature>
<keyword evidence="3" id="KW-0249">Electron transport</keyword>
<dbReference type="FunFam" id="3.40.30.10:FF:000001">
    <property type="entry name" value="Thioredoxin"/>
    <property type="match status" value="1"/>
</dbReference>
<dbReference type="PANTHER" id="PTHR45663:SF11">
    <property type="entry name" value="GEO12009P1"/>
    <property type="match status" value="1"/>
</dbReference>
<dbReference type="InterPro" id="IPR036249">
    <property type="entry name" value="Thioredoxin-like_sf"/>
</dbReference>